<dbReference type="InterPro" id="IPR011650">
    <property type="entry name" value="Peptidase_M20_dimer"/>
</dbReference>
<gene>
    <name evidence="6" type="ORF">E0E05_03555</name>
</gene>
<dbReference type="GO" id="GO:0046872">
    <property type="term" value="F:metal ion binding"/>
    <property type="evidence" value="ECO:0007669"/>
    <property type="project" value="UniProtKB-KW"/>
</dbReference>
<dbReference type="SUPFAM" id="SSF53187">
    <property type="entry name" value="Zn-dependent exopeptidases"/>
    <property type="match status" value="1"/>
</dbReference>
<dbReference type="Pfam" id="PF01546">
    <property type="entry name" value="Peptidase_M20"/>
    <property type="match status" value="1"/>
</dbReference>
<comment type="cofactor">
    <cofactor evidence="3">
        <name>Zn(2+)</name>
        <dbReference type="ChEBI" id="CHEBI:29105"/>
    </cofactor>
    <text evidence="3">Binds 2 Zn(2+) ions per subunit.</text>
</comment>
<name>A0A4P6UZS8_9HYPH</name>
<evidence type="ECO:0000313" key="7">
    <source>
        <dbReference type="Proteomes" id="UP000293719"/>
    </source>
</evidence>
<organism evidence="6 7">
    <name type="scientific">Roseitalea porphyridii</name>
    <dbReference type="NCBI Taxonomy" id="1852022"/>
    <lineage>
        <taxon>Bacteria</taxon>
        <taxon>Pseudomonadati</taxon>
        <taxon>Pseudomonadota</taxon>
        <taxon>Alphaproteobacteria</taxon>
        <taxon>Hyphomicrobiales</taxon>
        <taxon>Ahrensiaceae</taxon>
        <taxon>Roseitalea</taxon>
    </lineage>
</organism>
<keyword evidence="3" id="KW-0862">Zinc</keyword>
<comment type="similarity">
    <text evidence="1">Belongs to the peptidase M20 family.</text>
</comment>
<reference evidence="6 7" key="1">
    <citation type="journal article" date="2017" name="Int. J. Syst. Evol. Microbiol.">
        <title>Roseitalea porphyridii gen. nov., sp. nov., isolated from a red alga, and reclassification of Hoeflea suaedae Chung et al. 2013 as Pseudohoeflea suaedae gen. nov., comb. nov.</title>
        <authorList>
            <person name="Hyeon J.W."/>
            <person name="Jeong S.E."/>
            <person name="Baek K."/>
            <person name="Jeon C.O."/>
        </authorList>
    </citation>
    <scope>NUCLEOTIDE SEQUENCE [LARGE SCALE GENOMIC DNA]</scope>
    <source>
        <strain evidence="6 7">MA7-20</strain>
    </source>
</reference>
<evidence type="ECO:0000256" key="1">
    <source>
        <dbReference type="ARBA" id="ARBA00006153"/>
    </source>
</evidence>
<dbReference type="SUPFAM" id="SSF55031">
    <property type="entry name" value="Bacterial exopeptidase dimerisation domain"/>
    <property type="match status" value="1"/>
</dbReference>
<dbReference type="GO" id="GO:0016813">
    <property type="term" value="F:hydrolase activity, acting on carbon-nitrogen (but not peptide) bonds, in linear amidines"/>
    <property type="evidence" value="ECO:0007669"/>
    <property type="project" value="InterPro"/>
</dbReference>
<dbReference type="Proteomes" id="UP000293719">
    <property type="component" value="Chromosome"/>
</dbReference>
<protein>
    <submittedName>
        <fullName evidence="6">Zn-dependent hydrolase</fullName>
    </submittedName>
</protein>
<feature type="binding site" evidence="4">
    <location>
        <position position="245"/>
    </location>
    <ligand>
        <name>allantoate</name>
        <dbReference type="ChEBI" id="CHEBI:17536"/>
    </ligand>
</feature>
<feature type="binding site" evidence="3">
    <location>
        <position position="415"/>
    </location>
    <ligand>
        <name>Zn(2+)</name>
        <dbReference type="ChEBI" id="CHEBI:29105"/>
        <label>2</label>
    </ligand>
</feature>
<dbReference type="Pfam" id="PF07687">
    <property type="entry name" value="M20_dimer"/>
    <property type="match status" value="1"/>
</dbReference>
<dbReference type="Gene3D" id="3.30.70.360">
    <property type="match status" value="1"/>
</dbReference>
<feature type="binding site" evidence="4">
    <location>
        <position position="308"/>
    </location>
    <ligand>
        <name>allantoate</name>
        <dbReference type="ChEBI" id="CHEBI:17536"/>
    </ligand>
</feature>
<dbReference type="InterPro" id="IPR002933">
    <property type="entry name" value="Peptidase_M20"/>
</dbReference>
<evidence type="ECO:0000256" key="2">
    <source>
        <dbReference type="ARBA" id="ARBA00022801"/>
    </source>
</evidence>
<keyword evidence="7" id="KW-1185">Reference proteome</keyword>
<feature type="binding site" evidence="3">
    <location>
        <position position="110"/>
    </location>
    <ligand>
        <name>Zn(2+)</name>
        <dbReference type="ChEBI" id="CHEBI:29105"/>
        <label>1</label>
    </ligand>
</feature>
<evidence type="ECO:0000256" key="4">
    <source>
        <dbReference type="PIRSR" id="PIRSR001235-2"/>
    </source>
</evidence>
<feature type="binding site" evidence="4">
    <location>
        <position position="321"/>
    </location>
    <ligand>
        <name>allantoate</name>
        <dbReference type="ChEBI" id="CHEBI:17536"/>
    </ligand>
</feature>
<accession>A0A4P6UZS8</accession>
<sequence>MSSPPRVSADSSNPSAVLEGANVLSGQTPSTLSINADRLWQRIAELAAITDPDRPYSRVAFSDLHAEGRQWLTGQMKQAGLDVRIDAGANLIGRLAGSENGRAAIVSGSHTDTVPRGGRFDGIAGVLVALEVAQTLAENGERLRHPFEVVDFLAEEPNKYGFSCIGSRAIAGVLTEQQLAYVAADGTSTAEGIAAMGGDPERLGSPLRDRDDLAGFFELHIEQGVVLEQDAVDIGIVTDIVGITRYRIRLTGEAAHAGTTPMNRRKDALVAAAILVQEAETLASTQQTDGAYLVATVGKLDVVPNGSNVVPGFVDLAIEVRSNSNEQVDRFYETFLARFREVCNRRDIALQADRISDGAAIGCDQAVQSALVEAAEMNRASYVRMPSGAGHDAAYMARIGPSGMIFIPCLKGRSHCPEEWADKKALATGAQVMLDGIRLYDRRL</sequence>
<dbReference type="NCBIfam" id="TIGR01879">
    <property type="entry name" value="hydantase"/>
    <property type="match status" value="1"/>
</dbReference>
<dbReference type="PANTHER" id="PTHR32494:SF5">
    <property type="entry name" value="ALLANTOATE AMIDOHYDROLASE"/>
    <property type="match status" value="1"/>
</dbReference>
<evidence type="ECO:0000259" key="5">
    <source>
        <dbReference type="Pfam" id="PF07687"/>
    </source>
</evidence>
<evidence type="ECO:0000313" key="6">
    <source>
        <dbReference type="EMBL" id="QBK29756.1"/>
    </source>
</evidence>
<feature type="binding site" evidence="3">
    <location>
        <position position="156"/>
    </location>
    <ligand>
        <name>Zn(2+)</name>
        <dbReference type="ChEBI" id="CHEBI:29105"/>
        <label>2</label>
    </ligand>
</feature>
<feature type="binding site" evidence="3">
    <location>
        <position position="220"/>
    </location>
    <ligand>
        <name>Zn(2+)</name>
        <dbReference type="ChEBI" id="CHEBI:29105"/>
        <label>1</label>
    </ligand>
</feature>
<keyword evidence="3" id="KW-0479">Metal-binding</keyword>
<dbReference type="EMBL" id="CP036532">
    <property type="protein sequence ID" value="QBK29756.1"/>
    <property type="molecule type" value="Genomic_DNA"/>
</dbReference>
<dbReference type="InterPro" id="IPR036264">
    <property type="entry name" value="Bact_exopeptidase_dim_dom"/>
</dbReference>
<proteinExistence type="inferred from homology"/>
<dbReference type="Gene3D" id="3.40.630.10">
    <property type="entry name" value="Zn peptidases"/>
    <property type="match status" value="1"/>
</dbReference>
<dbReference type="CDD" id="cd03884">
    <property type="entry name" value="M20_bAS"/>
    <property type="match status" value="1"/>
</dbReference>
<dbReference type="OrthoDB" id="9808195at2"/>
<feature type="binding site" evidence="3">
    <location>
        <position position="121"/>
    </location>
    <ligand>
        <name>Zn(2+)</name>
        <dbReference type="ChEBI" id="CHEBI:29105"/>
        <label>1</label>
    </ligand>
</feature>
<dbReference type="PIRSF" id="PIRSF001235">
    <property type="entry name" value="Amidase_carbamoylase"/>
    <property type="match status" value="1"/>
</dbReference>
<evidence type="ECO:0000256" key="3">
    <source>
        <dbReference type="PIRSR" id="PIRSR001235-1"/>
    </source>
</evidence>
<dbReference type="InterPro" id="IPR010158">
    <property type="entry name" value="Amidase_Cbmase"/>
</dbReference>
<feature type="domain" description="Peptidase M20 dimerisation" evidence="5">
    <location>
        <begin position="242"/>
        <end position="343"/>
    </location>
</feature>
<feature type="binding site" evidence="3">
    <location>
        <position position="121"/>
    </location>
    <ligand>
        <name>Zn(2+)</name>
        <dbReference type="ChEBI" id="CHEBI:29105"/>
        <label>2</label>
    </ligand>
</feature>
<keyword evidence="2 6" id="KW-0378">Hydrolase</keyword>
<dbReference type="PANTHER" id="PTHR32494">
    <property type="entry name" value="ALLANTOATE DEIMINASE-RELATED"/>
    <property type="match status" value="1"/>
</dbReference>
<dbReference type="NCBIfam" id="NF006771">
    <property type="entry name" value="PRK09290.1-5"/>
    <property type="match status" value="1"/>
</dbReference>
<dbReference type="AlphaFoldDB" id="A0A4P6UZS8"/>
<dbReference type="KEGG" id="rpod:E0E05_03555"/>